<accession>H1Y4E1</accession>
<dbReference type="InterPro" id="IPR036097">
    <property type="entry name" value="HisK_dim/P_sf"/>
</dbReference>
<dbReference type="OrthoDB" id="741455at2"/>
<comment type="catalytic activity">
    <reaction evidence="1">
        <text>ATP + protein L-histidine = ADP + protein N-phospho-L-histidine.</text>
        <dbReference type="EC" id="2.7.13.3"/>
    </reaction>
</comment>
<dbReference type="STRING" id="714943.Mucpa_1618"/>
<dbReference type="Proteomes" id="UP000002774">
    <property type="component" value="Chromosome"/>
</dbReference>
<dbReference type="eggNOG" id="COG3290">
    <property type="taxonomic scope" value="Bacteria"/>
</dbReference>
<dbReference type="RefSeq" id="WP_008505658.1">
    <property type="nucleotide sequence ID" value="NZ_CM001403.1"/>
</dbReference>
<dbReference type="SUPFAM" id="SSF55785">
    <property type="entry name" value="PYP-like sensor domain (PAS domain)"/>
    <property type="match status" value="1"/>
</dbReference>
<dbReference type="InterPro" id="IPR003018">
    <property type="entry name" value="GAF"/>
</dbReference>
<organism evidence="4 5">
    <name type="scientific">Mucilaginibacter paludis DSM 18603</name>
    <dbReference type="NCBI Taxonomy" id="714943"/>
    <lineage>
        <taxon>Bacteria</taxon>
        <taxon>Pseudomonadati</taxon>
        <taxon>Bacteroidota</taxon>
        <taxon>Sphingobacteriia</taxon>
        <taxon>Sphingobacteriales</taxon>
        <taxon>Sphingobacteriaceae</taxon>
        <taxon>Mucilaginibacter</taxon>
    </lineage>
</organism>
<dbReference type="EMBL" id="CM001403">
    <property type="protein sequence ID" value="EHQ25775.1"/>
    <property type="molecule type" value="Genomic_DNA"/>
</dbReference>
<dbReference type="GO" id="GO:0000155">
    <property type="term" value="F:phosphorelay sensor kinase activity"/>
    <property type="evidence" value="ECO:0007669"/>
    <property type="project" value="InterPro"/>
</dbReference>
<dbReference type="SUPFAM" id="SSF47384">
    <property type="entry name" value="Homodimeric domain of signal transducing histidine kinase"/>
    <property type="match status" value="1"/>
</dbReference>
<dbReference type="EC" id="2.7.13.3" evidence="2"/>
<evidence type="ECO:0000259" key="3">
    <source>
        <dbReference type="Pfam" id="PF01590"/>
    </source>
</evidence>
<proteinExistence type="predicted"/>
<dbReference type="eggNOG" id="COG2203">
    <property type="taxonomic scope" value="Bacteria"/>
</dbReference>
<dbReference type="PANTHER" id="PTHR43102:SF2">
    <property type="entry name" value="GAF DOMAIN-CONTAINING PROTEIN"/>
    <property type="match status" value="1"/>
</dbReference>
<dbReference type="Gene3D" id="3.30.450.20">
    <property type="entry name" value="PAS domain"/>
    <property type="match status" value="1"/>
</dbReference>
<dbReference type="Gene3D" id="1.10.287.130">
    <property type="match status" value="1"/>
</dbReference>
<gene>
    <name evidence="4" type="ORF">Mucpa_1618</name>
</gene>
<dbReference type="Gene3D" id="3.30.450.40">
    <property type="match status" value="1"/>
</dbReference>
<dbReference type="Pfam" id="PF01590">
    <property type="entry name" value="GAF"/>
    <property type="match status" value="1"/>
</dbReference>
<dbReference type="InterPro" id="IPR003661">
    <property type="entry name" value="HisK_dim/P_dom"/>
</dbReference>
<dbReference type="InterPro" id="IPR029016">
    <property type="entry name" value="GAF-like_dom_sf"/>
</dbReference>
<feature type="domain" description="GAF" evidence="3">
    <location>
        <begin position="24"/>
        <end position="150"/>
    </location>
</feature>
<evidence type="ECO:0000256" key="2">
    <source>
        <dbReference type="ARBA" id="ARBA00012438"/>
    </source>
</evidence>
<protein>
    <recommendedName>
        <fullName evidence="2">histidine kinase</fullName>
        <ecNumber evidence="2">2.7.13.3</ecNumber>
    </recommendedName>
</protein>
<name>H1Y4E1_9SPHI</name>
<dbReference type="HOGENOM" id="CLU_766864_0_0_10"/>
<dbReference type="SUPFAM" id="SSF55781">
    <property type="entry name" value="GAF domain-like"/>
    <property type="match status" value="1"/>
</dbReference>
<dbReference type="PANTHER" id="PTHR43102">
    <property type="entry name" value="SLR1143 PROTEIN"/>
    <property type="match status" value="1"/>
</dbReference>
<evidence type="ECO:0000256" key="1">
    <source>
        <dbReference type="ARBA" id="ARBA00000085"/>
    </source>
</evidence>
<keyword evidence="5" id="KW-1185">Reference proteome</keyword>
<evidence type="ECO:0000313" key="5">
    <source>
        <dbReference type="Proteomes" id="UP000002774"/>
    </source>
</evidence>
<evidence type="ECO:0000313" key="4">
    <source>
        <dbReference type="EMBL" id="EHQ25775.1"/>
    </source>
</evidence>
<dbReference type="CDD" id="cd00082">
    <property type="entry name" value="HisKA"/>
    <property type="match status" value="1"/>
</dbReference>
<sequence length="361" mass="41793">MPNGELDRLQAVHRFLNLEIDKDKNLQEIVELASELCETPIALITLIDKGVPYFKFKTEAVIKQEMEIDTFCMHLDKHDQLVIVSDVLFDHRFANNAYVTGKPYIRFYAGIPLTTHDGHKLGSLCVMDTLPKRLSEAQKHLLKILSKRIVQIMEFEFSLYILKKQYIQARDAEVKLRSFFESGGSCHLLIGKDLGVITFNKNMSDFIERIYQIKLHTGIKVNQVLSGMGLNHFVDECKMALEGTPISYEREIAYPNETIWWHITFDPGYNEDNEIIGISFNAYDITERKLHEQQIISQNDSLKKIAHIQSHELRRPVASILGFMELFKLNDYQASCEELKMMEISTKELDQTIRNIVNFTD</sequence>
<reference evidence="4" key="1">
    <citation type="submission" date="2011-09" db="EMBL/GenBank/DDBJ databases">
        <title>The permanent draft genome of Mucilaginibacter paludis DSM 18603.</title>
        <authorList>
            <consortium name="US DOE Joint Genome Institute (JGI-PGF)"/>
            <person name="Lucas S."/>
            <person name="Han J."/>
            <person name="Lapidus A."/>
            <person name="Bruce D."/>
            <person name="Goodwin L."/>
            <person name="Pitluck S."/>
            <person name="Peters L."/>
            <person name="Kyrpides N."/>
            <person name="Mavromatis K."/>
            <person name="Ivanova N."/>
            <person name="Mikhailova N."/>
            <person name="Held B."/>
            <person name="Detter J.C."/>
            <person name="Tapia R."/>
            <person name="Han C."/>
            <person name="Land M."/>
            <person name="Hauser L."/>
            <person name="Markowitz V."/>
            <person name="Cheng J.-F."/>
            <person name="Hugenholtz P."/>
            <person name="Woyke T."/>
            <person name="Wu D."/>
            <person name="Tindall B."/>
            <person name="Brambilla E."/>
            <person name="Klenk H.-P."/>
            <person name="Eisen J.A."/>
        </authorList>
    </citation>
    <scope>NUCLEOTIDE SEQUENCE [LARGE SCALE GENOMIC DNA]</scope>
    <source>
        <strain evidence="4">DSM 18603</strain>
    </source>
</reference>
<dbReference type="InterPro" id="IPR035965">
    <property type="entry name" value="PAS-like_dom_sf"/>
</dbReference>
<dbReference type="AlphaFoldDB" id="H1Y4E1"/>